<protein>
    <submittedName>
        <fullName evidence="1">Uncharacterized protein</fullName>
    </submittedName>
</protein>
<dbReference type="GO" id="GO:0016887">
    <property type="term" value="F:ATP hydrolysis activity"/>
    <property type="evidence" value="ECO:0007669"/>
    <property type="project" value="TreeGrafter"/>
</dbReference>
<dbReference type="EMBL" id="MU853225">
    <property type="protein sequence ID" value="KAK4126628.1"/>
    <property type="molecule type" value="Genomic_DNA"/>
</dbReference>
<proteinExistence type="predicted"/>
<evidence type="ECO:0000313" key="2">
    <source>
        <dbReference type="Proteomes" id="UP001302602"/>
    </source>
</evidence>
<reference evidence="1" key="2">
    <citation type="submission" date="2023-05" db="EMBL/GenBank/DDBJ databases">
        <authorList>
            <consortium name="Lawrence Berkeley National Laboratory"/>
            <person name="Steindorff A."/>
            <person name="Hensen N."/>
            <person name="Bonometti L."/>
            <person name="Westerberg I."/>
            <person name="Brannstrom I.O."/>
            <person name="Guillou S."/>
            <person name="Cros-Aarteil S."/>
            <person name="Calhoun S."/>
            <person name="Haridas S."/>
            <person name="Kuo A."/>
            <person name="Mondo S."/>
            <person name="Pangilinan J."/>
            <person name="Riley R."/>
            <person name="Labutti K."/>
            <person name="Andreopoulos B."/>
            <person name="Lipzen A."/>
            <person name="Chen C."/>
            <person name="Yanf M."/>
            <person name="Daum C."/>
            <person name="Ng V."/>
            <person name="Clum A."/>
            <person name="Ohm R."/>
            <person name="Martin F."/>
            <person name="Silar P."/>
            <person name="Natvig D."/>
            <person name="Lalanne C."/>
            <person name="Gautier V."/>
            <person name="Ament-Velasquez S.L."/>
            <person name="Kruys A."/>
            <person name="Hutchinson M.I."/>
            <person name="Powell A.J."/>
            <person name="Barry K."/>
            <person name="Miller A.N."/>
            <person name="Grigoriev I.V."/>
            <person name="Debuchy R."/>
            <person name="Gladieux P."/>
            <person name="Thoren M.H."/>
            <person name="Johannesson H."/>
        </authorList>
    </citation>
    <scope>NUCLEOTIDE SEQUENCE</scope>
    <source>
        <strain evidence="1">CBS 731.68</strain>
    </source>
</reference>
<name>A0AAN6U532_9PEZI</name>
<reference evidence="1" key="1">
    <citation type="journal article" date="2023" name="Mol. Phylogenet. Evol.">
        <title>Genome-scale phylogeny and comparative genomics of the fungal order Sordariales.</title>
        <authorList>
            <person name="Hensen N."/>
            <person name="Bonometti L."/>
            <person name="Westerberg I."/>
            <person name="Brannstrom I.O."/>
            <person name="Guillou S."/>
            <person name="Cros-Aarteil S."/>
            <person name="Calhoun S."/>
            <person name="Haridas S."/>
            <person name="Kuo A."/>
            <person name="Mondo S."/>
            <person name="Pangilinan J."/>
            <person name="Riley R."/>
            <person name="LaButti K."/>
            <person name="Andreopoulos B."/>
            <person name="Lipzen A."/>
            <person name="Chen C."/>
            <person name="Yan M."/>
            <person name="Daum C."/>
            <person name="Ng V."/>
            <person name="Clum A."/>
            <person name="Steindorff A."/>
            <person name="Ohm R.A."/>
            <person name="Martin F."/>
            <person name="Silar P."/>
            <person name="Natvig D.O."/>
            <person name="Lalanne C."/>
            <person name="Gautier V."/>
            <person name="Ament-Velasquez S.L."/>
            <person name="Kruys A."/>
            <person name="Hutchinson M.I."/>
            <person name="Powell A.J."/>
            <person name="Barry K."/>
            <person name="Miller A.N."/>
            <person name="Grigoriev I.V."/>
            <person name="Debuchy R."/>
            <person name="Gladieux P."/>
            <person name="Hiltunen Thoren M."/>
            <person name="Johannesson H."/>
        </authorList>
    </citation>
    <scope>NUCLEOTIDE SEQUENCE</scope>
    <source>
        <strain evidence="1">CBS 731.68</strain>
    </source>
</reference>
<sequence>MADKSLSRQQWILQKERDQQDNEALDKGMLYHGLEDVTAHLLRVYDEAREIIKGGGDLLEVGNLNARFVDHNIDRCLVSADVFARTTPHRYLHDAWKEALPTDDGARGILFVDDLKYSGIAPLGSQLSRLLEKSTPPKPPVIVLHHSVEKAVEYLLQPTAKVPAICTVPLRYTEDDVLALLTATIKEEFGDKEIQGGWDGASMAAYVQRLTRNRGLKSRGNVQASVEGLKQRRAKRTEAEERMITAWTELREMIGMEQVKESVRQLLSQIVRSASGPSWSGSQLWPLCPTAAAFWGLPTLISSDATSAGMRKPQRKATDEARGGVLIIDDFHLLLPDNMHNTDRTDVFRAAVIDTMVANVDPNSTRKEAVILVGHSEFMTEAFEKTNPGLTRRFRLAQTIRFEPYSDRKLTQILHLKLRKHSLVASDTAVRVAEGIFPIARHRPSFGKLVVVLAGYEEDMEKLMGGTAGSGAALLPTSTSSP</sequence>
<dbReference type="InterPro" id="IPR027417">
    <property type="entry name" value="P-loop_NTPase"/>
</dbReference>
<dbReference type="GeneID" id="87827923"/>
<dbReference type="RefSeq" id="XP_062650399.1">
    <property type="nucleotide sequence ID" value="XM_062791154.1"/>
</dbReference>
<dbReference type="Proteomes" id="UP001302602">
    <property type="component" value="Unassembled WGS sequence"/>
</dbReference>
<dbReference type="SUPFAM" id="SSF52540">
    <property type="entry name" value="P-loop containing nucleoside triphosphate hydrolases"/>
    <property type="match status" value="1"/>
</dbReference>
<accession>A0AAN6U532</accession>
<organism evidence="1 2">
    <name type="scientific">Parathielavia appendiculata</name>
    <dbReference type="NCBI Taxonomy" id="2587402"/>
    <lineage>
        <taxon>Eukaryota</taxon>
        <taxon>Fungi</taxon>
        <taxon>Dikarya</taxon>
        <taxon>Ascomycota</taxon>
        <taxon>Pezizomycotina</taxon>
        <taxon>Sordariomycetes</taxon>
        <taxon>Sordariomycetidae</taxon>
        <taxon>Sordariales</taxon>
        <taxon>Chaetomiaceae</taxon>
        <taxon>Parathielavia</taxon>
    </lineage>
</organism>
<gene>
    <name evidence="1" type="ORF">N657DRAFT_632653</name>
</gene>
<dbReference type="InterPro" id="IPR050773">
    <property type="entry name" value="CbxX/CfxQ_RuBisCO_ESX"/>
</dbReference>
<keyword evidence="2" id="KW-1185">Reference proteome</keyword>
<dbReference type="PANTHER" id="PTHR43392">
    <property type="entry name" value="AAA-TYPE ATPASE FAMILY PROTEIN / ANKYRIN REPEAT FAMILY PROTEIN"/>
    <property type="match status" value="1"/>
</dbReference>
<comment type="caution">
    <text evidence="1">The sequence shown here is derived from an EMBL/GenBank/DDBJ whole genome shotgun (WGS) entry which is preliminary data.</text>
</comment>
<dbReference type="AlphaFoldDB" id="A0AAN6U532"/>
<dbReference type="Gene3D" id="3.40.50.300">
    <property type="entry name" value="P-loop containing nucleotide triphosphate hydrolases"/>
    <property type="match status" value="1"/>
</dbReference>
<dbReference type="PANTHER" id="PTHR43392:SF2">
    <property type="entry name" value="AAA-TYPE ATPASE FAMILY PROTEIN _ ANKYRIN REPEAT FAMILY PROTEIN"/>
    <property type="match status" value="1"/>
</dbReference>
<evidence type="ECO:0000313" key="1">
    <source>
        <dbReference type="EMBL" id="KAK4126628.1"/>
    </source>
</evidence>